<name>A0A1G2MHU6_9BACT</name>
<evidence type="ECO:0000313" key="2">
    <source>
        <dbReference type="Proteomes" id="UP000177130"/>
    </source>
</evidence>
<dbReference type="EMBL" id="MHRK01000034">
    <property type="protein sequence ID" value="OHA23423.1"/>
    <property type="molecule type" value="Genomic_DNA"/>
</dbReference>
<reference evidence="1 2" key="1">
    <citation type="journal article" date="2016" name="Nat. Commun.">
        <title>Thousands of microbial genomes shed light on interconnected biogeochemical processes in an aquifer system.</title>
        <authorList>
            <person name="Anantharaman K."/>
            <person name="Brown C.T."/>
            <person name="Hug L.A."/>
            <person name="Sharon I."/>
            <person name="Castelle C.J."/>
            <person name="Probst A.J."/>
            <person name="Thomas B.C."/>
            <person name="Singh A."/>
            <person name="Wilkins M.J."/>
            <person name="Karaoz U."/>
            <person name="Brodie E.L."/>
            <person name="Williams K.H."/>
            <person name="Hubbard S.S."/>
            <person name="Banfield J.F."/>
        </authorList>
    </citation>
    <scope>NUCLEOTIDE SEQUENCE [LARGE SCALE GENOMIC DNA]</scope>
</reference>
<accession>A0A1G2MHU6</accession>
<dbReference type="Proteomes" id="UP000177130">
    <property type="component" value="Unassembled WGS sequence"/>
</dbReference>
<gene>
    <name evidence="1" type="ORF">A3C72_00445</name>
</gene>
<dbReference type="AlphaFoldDB" id="A0A1G2MHU6"/>
<protein>
    <submittedName>
        <fullName evidence="1">Uncharacterized protein</fullName>
    </submittedName>
</protein>
<evidence type="ECO:0000313" key="1">
    <source>
        <dbReference type="EMBL" id="OHA23423.1"/>
    </source>
</evidence>
<organism evidence="1 2">
    <name type="scientific">Candidatus Taylorbacteria bacterium RIFCSPHIGHO2_02_FULL_43_32b</name>
    <dbReference type="NCBI Taxonomy" id="1802306"/>
    <lineage>
        <taxon>Bacteria</taxon>
        <taxon>Candidatus Tayloriibacteriota</taxon>
    </lineage>
</organism>
<proteinExistence type="predicted"/>
<sequence length="92" mass="10857">MKIIAELRYFTKNMASFGLPKEAIKERWNDCRSLAVLNNKPQWREQLSKGIVFSRRCGRSTKAVKRTNLGRIRRADYDEWEVKSNPSNPSRR</sequence>
<comment type="caution">
    <text evidence="1">The sequence shown here is derived from an EMBL/GenBank/DDBJ whole genome shotgun (WGS) entry which is preliminary data.</text>
</comment>